<protein>
    <submittedName>
        <fullName evidence="2">Ferritin-like domain-containing protein</fullName>
    </submittedName>
</protein>
<dbReference type="InterPro" id="IPR009078">
    <property type="entry name" value="Ferritin-like_SF"/>
</dbReference>
<dbReference type="CDD" id="cd00657">
    <property type="entry name" value="Ferritin_like"/>
    <property type="match status" value="1"/>
</dbReference>
<dbReference type="Pfam" id="PF04305">
    <property type="entry name" value="DUF455"/>
    <property type="match status" value="1"/>
</dbReference>
<dbReference type="EMBL" id="JABWMH010000005">
    <property type="protein sequence ID" value="NVD29232.1"/>
    <property type="molecule type" value="Genomic_DNA"/>
</dbReference>
<organism evidence="2 3">
    <name type="scientific">Parasphingorhabdus flavimaris</name>
    <dbReference type="NCBI Taxonomy" id="266812"/>
    <lineage>
        <taxon>Bacteria</taxon>
        <taxon>Pseudomonadati</taxon>
        <taxon>Pseudomonadota</taxon>
        <taxon>Alphaproteobacteria</taxon>
        <taxon>Sphingomonadales</taxon>
        <taxon>Sphingomonadaceae</taxon>
        <taxon>Parasphingorhabdus</taxon>
    </lineage>
</organism>
<dbReference type="SUPFAM" id="SSF47240">
    <property type="entry name" value="Ferritin-like"/>
    <property type="match status" value="1"/>
</dbReference>
<comment type="caution">
    <text evidence="2">The sequence shown here is derived from an EMBL/GenBank/DDBJ whole genome shotgun (WGS) entry which is preliminary data.</text>
</comment>
<dbReference type="RefSeq" id="WP_176280681.1">
    <property type="nucleotide sequence ID" value="NZ_JABWMH010000005.1"/>
</dbReference>
<dbReference type="PIRSF" id="PIRSF012318">
    <property type="entry name" value="UCP012318"/>
    <property type="match status" value="1"/>
</dbReference>
<dbReference type="InterPro" id="IPR011197">
    <property type="entry name" value="UCP012318"/>
</dbReference>
<feature type="compositionally biased region" description="Basic and acidic residues" evidence="1">
    <location>
        <begin position="52"/>
        <end position="66"/>
    </location>
</feature>
<dbReference type="PANTHER" id="PTHR42782:SF4">
    <property type="entry name" value="DUF455 DOMAIN-CONTAINING PROTEIN"/>
    <property type="match status" value="1"/>
</dbReference>
<sequence length="290" mass="32890">MSEQPKVGAAVLRVLQSADPATKVMAARRAAREWRLGRLAHEFDETMPDMPARPDRPLLLDPREMPRRGTGTSIPRRIALIHALAHIEFVAIDLAFDMIGRFGSQFPREFTDDWMRVGADEAMHFVLLDRRLRALDSSYGALPAHDGLWDAAKQTAYDASARLAIVPMVLEARGLDITLQTVERFRRQGDLMTAKVLNRIFHDEINHVSFGTKWFEFACERINLPPHAHWRQLVKTHFKGGLKPPFNDSARRAAGLTHEYYSGIELLTNMNLHLSQRRTGEKVPPKSSTP</sequence>
<dbReference type="InterPro" id="IPR007402">
    <property type="entry name" value="DUF455"/>
</dbReference>
<dbReference type="PANTHER" id="PTHR42782">
    <property type="entry name" value="SI:CH73-314G15.3"/>
    <property type="match status" value="1"/>
</dbReference>
<feature type="region of interest" description="Disordered" evidence="1">
    <location>
        <begin position="46"/>
        <end position="66"/>
    </location>
</feature>
<evidence type="ECO:0000256" key="1">
    <source>
        <dbReference type="SAM" id="MobiDB-lite"/>
    </source>
</evidence>
<accession>A0ABX2N6G6</accession>
<reference evidence="2 3" key="1">
    <citation type="submission" date="2020-06" db="EMBL/GenBank/DDBJ databases">
        <authorList>
            <person name="Kim S.-J."/>
            <person name="Park S.-J."/>
        </authorList>
    </citation>
    <scope>NUCLEOTIDE SEQUENCE [LARGE SCALE GENOMIC DNA]</scope>
    <source>
        <strain evidence="2 3">SW-151</strain>
    </source>
</reference>
<proteinExistence type="predicted"/>
<name>A0ABX2N6G6_9SPHN</name>
<dbReference type="Proteomes" id="UP000652427">
    <property type="component" value="Unassembled WGS sequence"/>
</dbReference>
<evidence type="ECO:0000313" key="2">
    <source>
        <dbReference type="EMBL" id="NVD29232.1"/>
    </source>
</evidence>
<gene>
    <name evidence="2" type="ORF">HUO14_15135</name>
</gene>
<keyword evidence="3" id="KW-1185">Reference proteome</keyword>
<evidence type="ECO:0000313" key="3">
    <source>
        <dbReference type="Proteomes" id="UP000652427"/>
    </source>
</evidence>